<protein>
    <recommendedName>
        <fullName evidence="4">Transcription factor domain-containing protein</fullName>
    </recommendedName>
</protein>
<feature type="region of interest" description="Disordered" evidence="1">
    <location>
        <begin position="1"/>
        <end position="97"/>
    </location>
</feature>
<evidence type="ECO:0000313" key="2">
    <source>
        <dbReference type="EMBL" id="KAF2205614.1"/>
    </source>
</evidence>
<dbReference type="PANTHER" id="PTHR37540">
    <property type="entry name" value="TRANSCRIPTION FACTOR (ACR-2), PUTATIVE-RELATED-RELATED"/>
    <property type="match status" value="1"/>
</dbReference>
<organism evidence="2 3">
    <name type="scientific">Delitschia confertaspora ATCC 74209</name>
    <dbReference type="NCBI Taxonomy" id="1513339"/>
    <lineage>
        <taxon>Eukaryota</taxon>
        <taxon>Fungi</taxon>
        <taxon>Dikarya</taxon>
        <taxon>Ascomycota</taxon>
        <taxon>Pezizomycotina</taxon>
        <taxon>Dothideomycetes</taxon>
        <taxon>Pleosporomycetidae</taxon>
        <taxon>Pleosporales</taxon>
        <taxon>Delitschiaceae</taxon>
        <taxon>Delitschia</taxon>
    </lineage>
</organism>
<dbReference type="OrthoDB" id="5386330at2759"/>
<dbReference type="Proteomes" id="UP000799536">
    <property type="component" value="Unassembled WGS sequence"/>
</dbReference>
<feature type="region of interest" description="Disordered" evidence="1">
    <location>
        <begin position="109"/>
        <end position="146"/>
    </location>
</feature>
<keyword evidence="3" id="KW-1185">Reference proteome</keyword>
<dbReference type="PANTHER" id="PTHR37540:SF5">
    <property type="entry name" value="TRANSCRIPTION FACTOR DOMAIN-CONTAINING PROTEIN"/>
    <property type="match status" value="1"/>
</dbReference>
<evidence type="ECO:0000256" key="1">
    <source>
        <dbReference type="SAM" id="MobiDB-lite"/>
    </source>
</evidence>
<reference evidence="2" key="1">
    <citation type="journal article" date="2020" name="Stud. Mycol.">
        <title>101 Dothideomycetes genomes: a test case for predicting lifestyles and emergence of pathogens.</title>
        <authorList>
            <person name="Haridas S."/>
            <person name="Albert R."/>
            <person name="Binder M."/>
            <person name="Bloem J."/>
            <person name="Labutti K."/>
            <person name="Salamov A."/>
            <person name="Andreopoulos B."/>
            <person name="Baker S."/>
            <person name="Barry K."/>
            <person name="Bills G."/>
            <person name="Bluhm B."/>
            <person name="Cannon C."/>
            <person name="Castanera R."/>
            <person name="Culley D."/>
            <person name="Daum C."/>
            <person name="Ezra D."/>
            <person name="Gonzalez J."/>
            <person name="Henrissat B."/>
            <person name="Kuo A."/>
            <person name="Liang C."/>
            <person name="Lipzen A."/>
            <person name="Lutzoni F."/>
            <person name="Magnuson J."/>
            <person name="Mondo S."/>
            <person name="Nolan M."/>
            <person name="Ohm R."/>
            <person name="Pangilinan J."/>
            <person name="Park H.-J."/>
            <person name="Ramirez L."/>
            <person name="Alfaro M."/>
            <person name="Sun H."/>
            <person name="Tritt A."/>
            <person name="Yoshinaga Y."/>
            <person name="Zwiers L.-H."/>
            <person name="Turgeon B."/>
            <person name="Goodwin S."/>
            <person name="Spatafora J."/>
            <person name="Crous P."/>
            <person name="Grigoriev I."/>
        </authorList>
    </citation>
    <scope>NUCLEOTIDE SEQUENCE</scope>
    <source>
        <strain evidence="2">ATCC 74209</strain>
    </source>
</reference>
<evidence type="ECO:0000313" key="3">
    <source>
        <dbReference type="Proteomes" id="UP000799536"/>
    </source>
</evidence>
<comment type="caution">
    <text evidence="2">The sequence shown here is derived from an EMBL/GenBank/DDBJ whole genome shotgun (WGS) entry which is preliminary data.</text>
</comment>
<gene>
    <name evidence="2" type="ORF">GQ43DRAFT_477206</name>
</gene>
<feature type="compositionally biased region" description="Polar residues" evidence="1">
    <location>
        <begin position="1"/>
        <end position="20"/>
    </location>
</feature>
<accession>A0A9P4MTR5</accession>
<dbReference type="AlphaFoldDB" id="A0A9P4MTR5"/>
<sequence>MSVSNATPQSGHENAHSNGKASKRPQTFMFIDSSQPGVNLKPDKAVRSFVMHQARSRRRWSTRKPPICPEETPDTEEAPESAVKSVRRSPKKNQLRLEEISPVSYSVDYDASASERESRGSTSSSSPIISIHSGALTPPRSSHGGRGGTVALRDWFALGALDPFGCLPVPTDSTTSALIDHFVKMFSPRMLPVDLHQSSNIATSQWLSGALQDTSSGKSITYAILCSTALHLHLMGASTLDQVLYYKTLAISEINSNLSKPDTSVADNNIAAVFMLLCMEESMLALSAADPHQSKDDLDWSEKQKLVHLNGLRTMIQQRGGLAALATNRCLQVFLLMHSIAHSITSFHRPYTTLLDGSGNPCTYDTSSLRARPSSRALKPFKDLQLDSNLIDILVDIIIYTNDLATWYCDRRCLLDPLELQKHSSLLMYRLFDWYDREARNRNPLDQCICLASLIFVVRTSHPQDDSYKTMALTAVHRLHETLKKTSVFRWSRAPDLLLWTLTMGGLAATGSTEMEFFSHYCTTAFADTGFHEKPTSEELLDKMKSCLWIGKVLDADARRLWTHIRLVRGEGDEGLMEGFKVLDVERGHDAVGLLTRNRFFSKR</sequence>
<name>A0A9P4MTR5_9PLEO</name>
<proteinExistence type="predicted"/>
<feature type="compositionally biased region" description="Basic residues" evidence="1">
    <location>
        <begin position="85"/>
        <end position="94"/>
    </location>
</feature>
<dbReference type="EMBL" id="ML993852">
    <property type="protein sequence ID" value="KAF2205614.1"/>
    <property type="molecule type" value="Genomic_DNA"/>
</dbReference>
<feature type="compositionally biased region" description="Low complexity" evidence="1">
    <location>
        <begin position="120"/>
        <end position="135"/>
    </location>
</feature>
<evidence type="ECO:0008006" key="4">
    <source>
        <dbReference type="Google" id="ProtNLM"/>
    </source>
</evidence>